<feature type="signal peptide" evidence="3">
    <location>
        <begin position="1"/>
        <end position="29"/>
    </location>
</feature>
<dbReference type="Proteomes" id="UP000192251">
    <property type="component" value="Chromosome"/>
</dbReference>
<feature type="region of interest" description="Disordered" evidence="2">
    <location>
        <begin position="32"/>
        <end position="54"/>
    </location>
</feature>
<dbReference type="RefSeq" id="WP_084752520.1">
    <property type="nucleotide sequence ID" value="NZ_CP020563.1"/>
</dbReference>
<organism evidence="5 6">
    <name type="scientific">Kitasatospora albolonga</name>
    <dbReference type="NCBI Taxonomy" id="68173"/>
    <lineage>
        <taxon>Bacteria</taxon>
        <taxon>Bacillati</taxon>
        <taxon>Actinomycetota</taxon>
        <taxon>Actinomycetes</taxon>
        <taxon>Kitasatosporales</taxon>
        <taxon>Streptomycetaceae</taxon>
        <taxon>Kitasatospora</taxon>
    </lineage>
</organism>
<reference evidence="5 6" key="1">
    <citation type="submission" date="2017-04" db="EMBL/GenBank/DDBJ databases">
        <title>The complete genome sequence of Streptomyces albolongus YIM 101047, the producer of novel bafilomycins and novel odoriferous sesquiterpenoids.</title>
        <authorList>
            <person name="Yin M."/>
            <person name="Jiang Y."/>
        </authorList>
    </citation>
    <scope>NUCLEOTIDE SEQUENCE [LARGE SCALE GENOMIC DNA]</scope>
    <source>
        <strain evidence="5 6">YIM 101047</strain>
    </source>
</reference>
<dbReference type="EMBL" id="CP020563">
    <property type="protein sequence ID" value="ARF76646.1"/>
    <property type="molecule type" value="Genomic_DNA"/>
</dbReference>
<name>A0ABC8C2G6_9ACTN</name>
<feature type="chain" id="PRO_5044767127" description="DUF4352 domain-containing protein" evidence="3">
    <location>
        <begin position="30"/>
        <end position="231"/>
    </location>
</feature>
<keyword evidence="6" id="KW-1185">Reference proteome</keyword>
<dbReference type="PROSITE" id="PS51257">
    <property type="entry name" value="PROKAR_LIPOPROTEIN"/>
    <property type="match status" value="1"/>
</dbReference>
<feature type="domain" description="DUF4352" evidence="4">
    <location>
        <begin position="115"/>
        <end position="207"/>
    </location>
</feature>
<evidence type="ECO:0000256" key="3">
    <source>
        <dbReference type="SAM" id="SignalP"/>
    </source>
</evidence>
<evidence type="ECO:0000313" key="6">
    <source>
        <dbReference type="Proteomes" id="UP000192251"/>
    </source>
</evidence>
<evidence type="ECO:0000313" key="5">
    <source>
        <dbReference type="EMBL" id="ARF76646.1"/>
    </source>
</evidence>
<dbReference type="Gene3D" id="2.60.40.1240">
    <property type="match status" value="1"/>
</dbReference>
<dbReference type="AlphaFoldDB" id="A0ABC8C2G6"/>
<evidence type="ECO:0000259" key="4">
    <source>
        <dbReference type="Pfam" id="PF11611"/>
    </source>
</evidence>
<sequence>MYRSRSLSCGVLTAGLLAAAACSTGAPSAATSSVGDVTPVAAEPSSDATQGAPPGAEILGSPAQGEAFDVTVIASNTTDDPSRWRFTVTDVTCGKPLDPAVMAKAADSVGASASAPAPEPGKQFCVMAIDVENIGKKQDSWNTSGNVSLNVGDTRYTQTQTDDEYALDYAQFWNDKTSTVATFGVNPGSKGPTHGVFQIPVGDKPSTAWFTSGTAIDTIDGAEPGYLVTLK</sequence>
<dbReference type="InterPro" id="IPR029050">
    <property type="entry name" value="Immunoprotect_excell_Ig-like"/>
</dbReference>
<evidence type="ECO:0000256" key="2">
    <source>
        <dbReference type="SAM" id="MobiDB-lite"/>
    </source>
</evidence>
<gene>
    <name evidence="5" type="ORF">B7C62_33470</name>
</gene>
<dbReference type="InterPro" id="IPR029051">
    <property type="entry name" value="DUF4352"/>
</dbReference>
<accession>A0ABC8C2G6</accession>
<protein>
    <recommendedName>
        <fullName evidence="4">DUF4352 domain-containing protein</fullName>
    </recommendedName>
</protein>
<proteinExistence type="predicted"/>
<keyword evidence="1 3" id="KW-0732">Signal</keyword>
<dbReference type="Pfam" id="PF11611">
    <property type="entry name" value="DUF4352"/>
    <property type="match status" value="1"/>
</dbReference>
<dbReference type="KEGG" id="kab:B7C62_33470"/>
<evidence type="ECO:0000256" key="1">
    <source>
        <dbReference type="ARBA" id="ARBA00022729"/>
    </source>
</evidence>